<evidence type="ECO:0000259" key="8">
    <source>
        <dbReference type="SMART" id="SM00093"/>
    </source>
</evidence>
<organism evidence="9 10">
    <name type="scientific">Amblyomma americanum</name>
    <name type="common">Lone star tick</name>
    <dbReference type="NCBI Taxonomy" id="6943"/>
    <lineage>
        <taxon>Eukaryota</taxon>
        <taxon>Metazoa</taxon>
        <taxon>Ecdysozoa</taxon>
        <taxon>Arthropoda</taxon>
        <taxon>Chelicerata</taxon>
        <taxon>Arachnida</taxon>
        <taxon>Acari</taxon>
        <taxon>Parasitiformes</taxon>
        <taxon>Ixodida</taxon>
        <taxon>Ixodoidea</taxon>
        <taxon>Ixodidae</taxon>
        <taxon>Amblyomminae</taxon>
        <taxon>Amblyomma</taxon>
    </lineage>
</organism>
<evidence type="ECO:0000256" key="5">
    <source>
        <dbReference type="ARBA" id="ARBA00022900"/>
    </source>
</evidence>
<protein>
    <recommendedName>
        <fullName evidence="8">Serpin domain-containing protein</fullName>
    </recommendedName>
</protein>
<gene>
    <name evidence="9" type="ORF">V5799_026324</name>
</gene>
<keyword evidence="3" id="KW-0964">Secreted</keyword>
<comment type="subcellular location">
    <subcellularLocation>
        <location evidence="1">Secreted</location>
    </subcellularLocation>
</comment>
<dbReference type="Gene3D" id="3.30.497.10">
    <property type="entry name" value="Antithrombin, subunit I, domain 2"/>
    <property type="match status" value="1"/>
</dbReference>
<evidence type="ECO:0000313" key="10">
    <source>
        <dbReference type="Proteomes" id="UP001321473"/>
    </source>
</evidence>
<dbReference type="SUPFAM" id="SSF56574">
    <property type="entry name" value="Serpins"/>
    <property type="match status" value="1"/>
</dbReference>
<name>A0AAQ4DIX4_AMBAM</name>
<dbReference type="CDD" id="cd00172">
    <property type="entry name" value="serpin"/>
    <property type="match status" value="1"/>
</dbReference>
<dbReference type="InterPro" id="IPR023795">
    <property type="entry name" value="Serpin_CS"/>
</dbReference>
<keyword evidence="6" id="KW-0325">Glycoprotein</keyword>
<proteinExistence type="inferred from homology"/>
<dbReference type="InterPro" id="IPR036186">
    <property type="entry name" value="Serpin_sf"/>
</dbReference>
<dbReference type="InterPro" id="IPR042178">
    <property type="entry name" value="Serpin_sf_1"/>
</dbReference>
<dbReference type="SMART" id="SM00093">
    <property type="entry name" value="SERPIN"/>
    <property type="match status" value="1"/>
</dbReference>
<dbReference type="AlphaFoldDB" id="A0AAQ4DIX4"/>
<comment type="caution">
    <text evidence="9">The sequence shown here is derived from an EMBL/GenBank/DDBJ whole genome shotgun (WGS) entry which is preliminary data.</text>
</comment>
<dbReference type="Proteomes" id="UP001321473">
    <property type="component" value="Unassembled WGS sequence"/>
</dbReference>
<dbReference type="Gene3D" id="2.30.39.10">
    <property type="entry name" value="Alpha-1-antitrypsin, domain 1"/>
    <property type="match status" value="1"/>
</dbReference>
<dbReference type="GO" id="GO:0005615">
    <property type="term" value="C:extracellular space"/>
    <property type="evidence" value="ECO:0007669"/>
    <property type="project" value="InterPro"/>
</dbReference>
<keyword evidence="10" id="KW-1185">Reference proteome</keyword>
<dbReference type="PROSITE" id="PS00284">
    <property type="entry name" value="SERPIN"/>
    <property type="match status" value="1"/>
</dbReference>
<evidence type="ECO:0000256" key="4">
    <source>
        <dbReference type="ARBA" id="ARBA00022690"/>
    </source>
</evidence>
<keyword evidence="5" id="KW-0722">Serine protease inhibitor</keyword>
<dbReference type="EMBL" id="JARKHS020030112">
    <property type="protein sequence ID" value="KAK8762414.1"/>
    <property type="molecule type" value="Genomic_DNA"/>
</dbReference>
<dbReference type="InterPro" id="IPR042185">
    <property type="entry name" value="Serpin_sf_2"/>
</dbReference>
<evidence type="ECO:0000256" key="7">
    <source>
        <dbReference type="RuleBase" id="RU000411"/>
    </source>
</evidence>
<sequence>MASKPLGNPLLDFSVDLYKQLILQGSRRGNIVYSPLSICAALLTAVAGARGNTAKEISAVLRVQDSDNFHRRYSDVLSKRASAGSGVKVHSVNRIYCEQAFPVLDTYRSLLRDRHEAAIESVDFRGDYKNVRQRVNSWIEEATESKVRGFLAPGSLDALTNIIFVNAVHIKGFWESQFSPTKTIRYDFFGFMSVKQVATMTRMGEFKTASCDDLNVRAVEIPYRGGKSSMVVIKPQDNLFALEKRLTAPKLARLLKNLQRRGAVWLYLPKFKLEQAVDLKVTLQGIGIKDLFTPDADLSGISEAANLFYKNVFHKTVMEVSEEGDDVLFATSVPSFNKSPHMLDKSCRLVVDKPFMFLVRSRDPDLVLCMGSVLDV</sequence>
<feature type="domain" description="Serpin" evidence="8">
    <location>
        <begin position="15"/>
        <end position="376"/>
    </location>
</feature>
<keyword evidence="4" id="KW-0646">Protease inhibitor</keyword>
<dbReference type="PANTHER" id="PTHR11461">
    <property type="entry name" value="SERINE PROTEASE INHIBITOR, SERPIN"/>
    <property type="match status" value="1"/>
</dbReference>
<dbReference type="InterPro" id="IPR023796">
    <property type="entry name" value="Serpin_dom"/>
</dbReference>
<reference evidence="9 10" key="1">
    <citation type="journal article" date="2023" name="Arcadia Sci">
        <title>De novo assembly of a long-read Amblyomma americanum tick genome.</title>
        <authorList>
            <person name="Chou S."/>
            <person name="Poskanzer K.E."/>
            <person name="Rollins M."/>
            <person name="Thuy-Boun P.S."/>
        </authorList>
    </citation>
    <scope>NUCLEOTIDE SEQUENCE [LARGE SCALE GENOMIC DNA]</scope>
    <source>
        <strain evidence="9">F_SG_1</strain>
        <tissue evidence="9">Salivary glands</tissue>
    </source>
</reference>
<evidence type="ECO:0000256" key="1">
    <source>
        <dbReference type="ARBA" id="ARBA00004613"/>
    </source>
</evidence>
<evidence type="ECO:0000256" key="6">
    <source>
        <dbReference type="ARBA" id="ARBA00023180"/>
    </source>
</evidence>
<evidence type="ECO:0000313" key="9">
    <source>
        <dbReference type="EMBL" id="KAK8762414.1"/>
    </source>
</evidence>
<dbReference type="GO" id="GO:0004867">
    <property type="term" value="F:serine-type endopeptidase inhibitor activity"/>
    <property type="evidence" value="ECO:0007669"/>
    <property type="project" value="UniProtKB-KW"/>
</dbReference>
<evidence type="ECO:0000256" key="3">
    <source>
        <dbReference type="ARBA" id="ARBA00022525"/>
    </source>
</evidence>
<comment type="similarity">
    <text evidence="2 7">Belongs to the serpin family.</text>
</comment>
<evidence type="ECO:0000256" key="2">
    <source>
        <dbReference type="ARBA" id="ARBA00009500"/>
    </source>
</evidence>
<dbReference type="PANTHER" id="PTHR11461:SF211">
    <property type="entry name" value="GH10112P-RELATED"/>
    <property type="match status" value="1"/>
</dbReference>
<dbReference type="InterPro" id="IPR000215">
    <property type="entry name" value="Serpin_fam"/>
</dbReference>
<accession>A0AAQ4DIX4</accession>
<dbReference type="Pfam" id="PF00079">
    <property type="entry name" value="Serpin"/>
    <property type="match status" value="1"/>
</dbReference>